<protein>
    <recommendedName>
        <fullName evidence="3">DUF1963 domain-containing protein</fullName>
    </recommendedName>
</protein>
<dbReference type="Proteomes" id="UP000006620">
    <property type="component" value="Chromosome"/>
</dbReference>
<sequence>MNRDEIVKLLDDSGLGAYREAIASWIFPSHQLHLQPAQEEQFPIGSSKVGGRPDLPPDVEWPMWKDYPQSFLAQINLADIPPAHGLPSQGLLSFFYAVQGMFEDSEFYGDPDTCRVIYTPAERLDELTRRPAPDDLQEEFTLKPNRVDFVPTLSVPPSESAFLESLGLGWNSNRKDFDKYWRTFLKSFNKRQSAGNCIHRFLGHADPIQGDMQFSCEMHTQGLSWEDIRESEAERQRVQQSALGWRLLLQIDSEEEKTGMMWGDVGRVYFWIKEEDLSAQRFDRVVCEMQCC</sequence>
<dbReference type="AlphaFoldDB" id="F8F598"/>
<name>F8F598_PAEMK</name>
<gene>
    <name evidence="1" type="ordered locus">KNP414_02348</name>
</gene>
<evidence type="ECO:0000313" key="2">
    <source>
        <dbReference type="Proteomes" id="UP000006620"/>
    </source>
</evidence>
<dbReference type="EMBL" id="CP002869">
    <property type="protein sequence ID" value="AEI40909.1"/>
    <property type="molecule type" value="Genomic_DNA"/>
</dbReference>
<organism evidence="1 2">
    <name type="scientific">Paenibacillus mucilaginosus (strain KNP414)</name>
    <dbReference type="NCBI Taxonomy" id="1036673"/>
    <lineage>
        <taxon>Bacteria</taxon>
        <taxon>Bacillati</taxon>
        <taxon>Bacillota</taxon>
        <taxon>Bacilli</taxon>
        <taxon>Bacillales</taxon>
        <taxon>Paenibacillaceae</taxon>
        <taxon>Paenibacillus</taxon>
    </lineage>
</organism>
<evidence type="ECO:0008006" key="3">
    <source>
        <dbReference type="Google" id="ProtNLM"/>
    </source>
</evidence>
<dbReference type="PANTHER" id="PTHR36436">
    <property type="entry name" value="SLL5081 PROTEIN"/>
    <property type="match status" value="1"/>
</dbReference>
<dbReference type="InterPro" id="IPR035948">
    <property type="entry name" value="YwqG-like_sf"/>
</dbReference>
<proteinExistence type="predicted"/>
<dbReference type="PATRIC" id="fig|1036673.3.peg.2116"/>
<dbReference type="KEGG" id="pms:KNP414_02348"/>
<accession>F8F598</accession>
<dbReference type="SUPFAM" id="SSF103032">
    <property type="entry name" value="Hypothetical protein YwqG"/>
    <property type="match status" value="1"/>
</dbReference>
<reference evidence="1 2" key="2">
    <citation type="journal article" date="2013" name="Genome Announc.">
        <title>Genome Sequence of Growth-Improving Paenibacillus mucilaginosus Strain KNP414.</title>
        <authorList>
            <person name="Lu J.J."/>
            <person name="Wang J.F."/>
            <person name="Hu X.F."/>
        </authorList>
    </citation>
    <scope>NUCLEOTIDE SEQUENCE [LARGE SCALE GENOMIC DNA]</scope>
    <source>
        <strain evidence="1 2">KNP414</strain>
    </source>
</reference>
<dbReference type="Gene3D" id="2.30.320.10">
    <property type="entry name" value="YwqG-like"/>
    <property type="match status" value="1"/>
</dbReference>
<dbReference type="PANTHER" id="PTHR36436:SF6">
    <property type="entry name" value="SLL5081 PROTEIN"/>
    <property type="match status" value="1"/>
</dbReference>
<dbReference type="RefSeq" id="WP_013916070.1">
    <property type="nucleotide sequence ID" value="NC_015690.1"/>
</dbReference>
<dbReference type="HOGENOM" id="CLU_056726_1_0_9"/>
<reference evidence="2" key="1">
    <citation type="submission" date="2011-06" db="EMBL/GenBank/DDBJ databases">
        <title>Complete genome sequence of Paenibacillus mucilaginosus KNP414.</title>
        <authorList>
            <person name="Wang J."/>
            <person name="Hu S."/>
            <person name="Hu X."/>
            <person name="Zhang B."/>
            <person name="Dong D."/>
            <person name="Zhang S."/>
            <person name="Zhao K."/>
            <person name="Wu D."/>
        </authorList>
    </citation>
    <scope>NUCLEOTIDE SEQUENCE [LARGE SCALE GENOMIC DNA]</scope>
    <source>
        <strain evidence="2">KNP414</strain>
    </source>
</reference>
<dbReference type="Pfam" id="PF09234">
    <property type="entry name" value="DUF1963"/>
    <property type="match status" value="1"/>
</dbReference>
<dbReference type="InterPro" id="IPR015315">
    <property type="entry name" value="DUF1963"/>
</dbReference>
<evidence type="ECO:0000313" key="1">
    <source>
        <dbReference type="EMBL" id="AEI40909.1"/>
    </source>
</evidence>